<reference evidence="1" key="1">
    <citation type="submission" date="2020-11" db="EMBL/GenBank/DDBJ databases">
        <authorList>
            <consortium name="DOE Joint Genome Institute"/>
            <person name="Ahrendt S."/>
            <person name="Riley R."/>
            <person name="Andreopoulos W."/>
            <person name="Labutti K."/>
            <person name="Pangilinan J."/>
            <person name="Ruiz-Duenas F.J."/>
            <person name="Barrasa J.M."/>
            <person name="Sanchez-Garcia M."/>
            <person name="Camarero S."/>
            <person name="Miyauchi S."/>
            <person name="Serrano A."/>
            <person name="Linde D."/>
            <person name="Babiker R."/>
            <person name="Drula E."/>
            <person name="Ayuso-Fernandez I."/>
            <person name="Pacheco R."/>
            <person name="Padilla G."/>
            <person name="Ferreira P."/>
            <person name="Barriuso J."/>
            <person name="Kellner H."/>
            <person name="Castanera R."/>
            <person name="Alfaro M."/>
            <person name="Ramirez L."/>
            <person name="Pisabarro A.G."/>
            <person name="Kuo A."/>
            <person name="Tritt A."/>
            <person name="Lipzen A."/>
            <person name="He G."/>
            <person name="Yan M."/>
            <person name="Ng V."/>
            <person name="Cullen D."/>
            <person name="Martin F."/>
            <person name="Rosso M.-N."/>
            <person name="Henrissat B."/>
            <person name="Hibbett D."/>
            <person name="Martinez A.T."/>
            <person name="Grigoriev I.V."/>
        </authorList>
    </citation>
    <scope>NUCLEOTIDE SEQUENCE</scope>
    <source>
        <strain evidence="1">CIRM-BRFM 674</strain>
    </source>
</reference>
<sequence length="265" mass="30500">MDAFREPPLAVETSIMFNAKTEASPTADSQKQMTMRQLVLVAFFGILKELDEPGNSDDPSNVTNIMRDTWLSLSGWSRYYVLETARPSLIQRMGWDALPLDEVCPFELDEILGSFSSLWRRARKCLMTQMTAEAENPQYDYPSAFKRPTHVSDLQEKCTREKERIVMGTSYDILKAFFDDPSKSEQDSNMYTLWKQYSAEERCAILQEAQRCSTRSWSPGFSYSSTNDSLEIEHGNMWVLRVDLTERISKNIVSSVSIRFSWVLS</sequence>
<dbReference type="AlphaFoldDB" id="A0A9P5Z6H4"/>
<name>A0A9P5Z6H4_9AGAR</name>
<keyword evidence="2" id="KW-1185">Reference proteome</keyword>
<dbReference type="EMBL" id="MU155186">
    <property type="protein sequence ID" value="KAF9480914.1"/>
    <property type="molecule type" value="Genomic_DNA"/>
</dbReference>
<evidence type="ECO:0000313" key="2">
    <source>
        <dbReference type="Proteomes" id="UP000807469"/>
    </source>
</evidence>
<gene>
    <name evidence="1" type="ORF">BDN70DRAFT_992282</name>
</gene>
<proteinExistence type="predicted"/>
<dbReference type="Proteomes" id="UP000807469">
    <property type="component" value="Unassembled WGS sequence"/>
</dbReference>
<organism evidence="1 2">
    <name type="scientific">Pholiota conissans</name>
    <dbReference type="NCBI Taxonomy" id="109636"/>
    <lineage>
        <taxon>Eukaryota</taxon>
        <taxon>Fungi</taxon>
        <taxon>Dikarya</taxon>
        <taxon>Basidiomycota</taxon>
        <taxon>Agaricomycotina</taxon>
        <taxon>Agaricomycetes</taxon>
        <taxon>Agaricomycetidae</taxon>
        <taxon>Agaricales</taxon>
        <taxon>Agaricineae</taxon>
        <taxon>Strophariaceae</taxon>
        <taxon>Pholiota</taxon>
    </lineage>
</organism>
<protein>
    <submittedName>
        <fullName evidence="1">Uncharacterized protein</fullName>
    </submittedName>
</protein>
<evidence type="ECO:0000313" key="1">
    <source>
        <dbReference type="EMBL" id="KAF9480914.1"/>
    </source>
</evidence>
<accession>A0A9P5Z6H4</accession>
<comment type="caution">
    <text evidence="1">The sequence shown here is derived from an EMBL/GenBank/DDBJ whole genome shotgun (WGS) entry which is preliminary data.</text>
</comment>